<dbReference type="InterPro" id="IPR012677">
    <property type="entry name" value="Nucleotide-bd_a/b_plait_sf"/>
</dbReference>
<keyword evidence="5" id="KW-1185">Reference proteome</keyword>
<dbReference type="InterPro" id="IPR045164">
    <property type="entry name" value="RBM41/RNPC3"/>
</dbReference>
<evidence type="ECO:0000256" key="2">
    <source>
        <dbReference type="PROSITE-ProRule" id="PRU00176"/>
    </source>
</evidence>
<dbReference type="RefSeq" id="XP_052132198.1">
    <property type="nucleotide sequence ID" value="XM_052276238.1"/>
</dbReference>
<name>A0A9C6XAT3_FRAOC</name>
<proteinExistence type="predicted"/>
<accession>A0A9C6XAT3</accession>
<dbReference type="OrthoDB" id="448399at2759"/>
<dbReference type="GO" id="GO:0030626">
    <property type="term" value="F:U12 snRNA binding"/>
    <property type="evidence" value="ECO:0007669"/>
    <property type="project" value="TreeGrafter"/>
</dbReference>
<dbReference type="GO" id="GO:0000398">
    <property type="term" value="P:mRNA splicing, via spliceosome"/>
    <property type="evidence" value="ECO:0007669"/>
    <property type="project" value="TreeGrafter"/>
</dbReference>
<keyword evidence="1 2" id="KW-0694">RNA-binding</keyword>
<protein>
    <submittedName>
        <fullName evidence="6">Uncharacterized protein LOC113203128</fullName>
    </submittedName>
</protein>
<dbReference type="Pfam" id="PF00076">
    <property type="entry name" value="RRM_1"/>
    <property type="match status" value="1"/>
</dbReference>
<feature type="region of interest" description="Disordered" evidence="3">
    <location>
        <begin position="1"/>
        <end position="93"/>
    </location>
</feature>
<evidence type="ECO:0000256" key="1">
    <source>
        <dbReference type="ARBA" id="ARBA00022884"/>
    </source>
</evidence>
<dbReference type="InterPro" id="IPR000504">
    <property type="entry name" value="RRM_dom"/>
</dbReference>
<dbReference type="PANTHER" id="PTHR16105">
    <property type="entry name" value="RNA-BINDING REGION-CONTAINING PROTEIN 3"/>
    <property type="match status" value="1"/>
</dbReference>
<gene>
    <name evidence="6" type="primary">LOC113203128</name>
</gene>
<feature type="compositionally biased region" description="Pro residues" evidence="3">
    <location>
        <begin position="64"/>
        <end position="74"/>
    </location>
</feature>
<dbReference type="GO" id="GO:0005689">
    <property type="term" value="C:U12-type spliceosomal complex"/>
    <property type="evidence" value="ECO:0007669"/>
    <property type="project" value="TreeGrafter"/>
</dbReference>
<dbReference type="SMART" id="SM00360">
    <property type="entry name" value="RRM"/>
    <property type="match status" value="1"/>
</dbReference>
<dbReference type="PROSITE" id="PS50102">
    <property type="entry name" value="RRM"/>
    <property type="match status" value="1"/>
</dbReference>
<sequence>MFGHLNVDVAGPAMPSATSRKRRRQRQAVDGQKARDAAAGSSAGGGAQRGRADGASLWDVRAPVPAPHKVPPAPSRRGAPAIERRPHGPARPQQYTVVDGKIVKLGGGADAARPRTHEPLDTKRTKGEVFVPTGEGILSVQDLEKNRLSVEEIRQLPRFASYEEGSPSAVLYVKNLDGAVTEDDLAAVFGCFRADGGPSPTLRLCGGRMRGQAFVTFTTEAEAAAALRATNGYVLRGKPIIVQYGRKQGP</sequence>
<dbReference type="GO" id="GO:0097157">
    <property type="term" value="F:pre-mRNA intronic binding"/>
    <property type="evidence" value="ECO:0007669"/>
    <property type="project" value="TreeGrafter"/>
</dbReference>
<dbReference type="Gene3D" id="3.30.70.330">
    <property type="match status" value="1"/>
</dbReference>
<evidence type="ECO:0000313" key="5">
    <source>
        <dbReference type="Proteomes" id="UP000504606"/>
    </source>
</evidence>
<dbReference type="PANTHER" id="PTHR16105:SF0">
    <property type="entry name" value="RNA-BINDING REGION-CONTAINING PROTEIN 3"/>
    <property type="match status" value="1"/>
</dbReference>
<evidence type="ECO:0000313" key="6">
    <source>
        <dbReference type="RefSeq" id="XP_052132198.1"/>
    </source>
</evidence>
<dbReference type="InterPro" id="IPR035979">
    <property type="entry name" value="RBD_domain_sf"/>
</dbReference>
<evidence type="ECO:0000256" key="3">
    <source>
        <dbReference type="SAM" id="MobiDB-lite"/>
    </source>
</evidence>
<feature type="domain" description="RRM" evidence="4">
    <location>
        <begin position="169"/>
        <end position="247"/>
    </location>
</feature>
<feature type="compositionally biased region" description="Low complexity" evidence="3">
    <location>
        <begin position="53"/>
        <end position="63"/>
    </location>
</feature>
<dbReference type="GeneID" id="113203128"/>
<evidence type="ECO:0000259" key="4">
    <source>
        <dbReference type="PROSITE" id="PS50102"/>
    </source>
</evidence>
<dbReference type="Proteomes" id="UP000504606">
    <property type="component" value="Unplaced"/>
</dbReference>
<dbReference type="AlphaFoldDB" id="A0A9C6XAT3"/>
<dbReference type="SUPFAM" id="SSF54928">
    <property type="entry name" value="RNA-binding domain, RBD"/>
    <property type="match status" value="1"/>
</dbReference>
<dbReference type="KEGG" id="foc:113203128"/>
<reference evidence="6" key="1">
    <citation type="submission" date="2025-08" db="UniProtKB">
        <authorList>
            <consortium name="RefSeq"/>
        </authorList>
    </citation>
    <scope>IDENTIFICATION</scope>
    <source>
        <tissue evidence="6">Whole organism</tissue>
    </source>
</reference>
<organism evidence="5 6">
    <name type="scientific">Frankliniella occidentalis</name>
    <name type="common">Western flower thrips</name>
    <name type="synonym">Euthrips occidentalis</name>
    <dbReference type="NCBI Taxonomy" id="133901"/>
    <lineage>
        <taxon>Eukaryota</taxon>
        <taxon>Metazoa</taxon>
        <taxon>Ecdysozoa</taxon>
        <taxon>Arthropoda</taxon>
        <taxon>Hexapoda</taxon>
        <taxon>Insecta</taxon>
        <taxon>Pterygota</taxon>
        <taxon>Neoptera</taxon>
        <taxon>Paraneoptera</taxon>
        <taxon>Thysanoptera</taxon>
        <taxon>Terebrantia</taxon>
        <taxon>Thripoidea</taxon>
        <taxon>Thripidae</taxon>
        <taxon>Frankliniella</taxon>
    </lineage>
</organism>